<evidence type="ECO:0000313" key="6">
    <source>
        <dbReference type="Proteomes" id="UP000001353"/>
    </source>
</evidence>
<dbReference type="SUPFAM" id="SSF46689">
    <property type="entry name" value="Homeodomain-like"/>
    <property type="match status" value="1"/>
</dbReference>
<proteinExistence type="predicted"/>
<dbReference type="GO" id="GO:0000976">
    <property type="term" value="F:transcription cis-regulatory region binding"/>
    <property type="evidence" value="ECO:0007669"/>
    <property type="project" value="TreeGrafter"/>
</dbReference>
<keyword evidence="1" id="KW-0805">Transcription regulation</keyword>
<sequence>MQPNPPPNQLVPIFWLRHLVDHLGPGTPHVSSVLRDLGLDRLDLTDPEQKIDQRKEAEFLDAVSRRSNQPFLGAQSGIRLDVRKTSLLSYLLFNSQNLDHALQNLVRFLPLMRPSSKVSMTREADKVSVHFANRIKDVAMNAQYVEFCAAMLINSMRRASESAICPVTVTFAHQRSADAGILKGLFSCPVSFDGAVTTVVLHSTDVGRPVMHRDPNLYREMFSYGRILLRDTAPASLSVEELVINYVADHLTRTPPGIEETADALGLSRRTLARRLARNGTSYSMLRDNLRISAARQMLAETDTPLAEVTYLLGYSDQSAFGAAFKRATGQTPNQYRLSYRVVD</sequence>
<dbReference type="PANTHER" id="PTHR47894:SF1">
    <property type="entry name" value="HTH-TYPE TRANSCRIPTIONAL REGULATOR VQSM"/>
    <property type="match status" value="1"/>
</dbReference>
<dbReference type="GO" id="GO:0003700">
    <property type="term" value="F:DNA-binding transcription factor activity"/>
    <property type="evidence" value="ECO:0007669"/>
    <property type="project" value="InterPro"/>
</dbReference>
<dbReference type="HOGENOM" id="CLU_047522_1_3_5"/>
<dbReference type="PROSITE" id="PS01124">
    <property type="entry name" value="HTH_ARAC_FAMILY_2"/>
    <property type="match status" value="1"/>
</dbReference>
<dbReference type="Proteomes" id="UP000001353">
    <property type="component" value="Chromosome"/>
</dbReference>
<dbReference type="STRING" id="391595.RLO149_c032480"/>
<dbReference type="SMART" id="SM00342">
    <property type="entry name" value="HTH_ARAC"/>
    <property type="match status" value="1"/>
</dbReference>
<keyword evidence="2" id="KW-0238">DNA-binding</keyword>
<dbReference type="InterPro" id="IPR032687">
    <property type="entry name" value="AraC-type_N"/>
</dbReference>
<feature type="domain" description="HTH araC/xylS-type" evidence="4">
    <location>
        <begin position="241"/>
        <end position="339"/>
    </location>
</feature>
<dbReference type="InterPro" id="IPR009057">
    <property type="entry name" value="Homeodomain-like_sf"/>
</dbReference>
<accession>F7ZKI6</accession>
<evidence type="ECO:0000256" key="1">
    <source>
        <dbReference type="ARBA" id="ARBA00023015"/>
    </source>
</evidence>
<dbReference type="InterPro" id="IPR018062">
    <property type="entry name" value="HTH_AraC-typ_CS"/>
</dbReference>
<dbReference type="InterPro" id="IPR020449">
    <property type="entry name" value="Tscrpt_reg_AraC-type_HTH"/>
</dbReference>
<dbReference type="InterPro" id="IPR018060">
    <property type="entry name" value="HTH_AraC"/>
</dbReference>
<dbReference type="AlphaFoldDB" id="F7ZKI6"/>
<protein>
    <submittedName>
        <fullName evidence="5">HTH-type transcriptional regulator, AraC family</fullName>
    </submittedName>
</protein>
<dbReference type="KEGG" id="rli:RLO149_c032480"/>
<name>F7ZKI6_ROSLO</name>
<dbReference type="Pfam" id="PF12625">
    <property type="entry name" value="Arabinose_bd"/>
    <property type="match status" value="1"/>
</dbReference>
<evidence type="ECO:0000259" key="4">
    <source>
        <dbReference type="PROSITE" id="PS01124"/>
    </source>
</evidence>
<keyword evidence="3" id="KW-0804">Transcription</keyword>
<evidence type="ECO:0000313" key="5">
    <source>
        <dbReference type="EMBL" id="AEI95200.1"/>
    </source>
</evidence>
<dbReference type="PANTHER" id="PTHR47894">
    <property type="entry name" value="HTH-TYPE TRANSCRIPTIONAL REGULATOR GADX"/>
    <property type="match status" value="1"/>
</dbReference>
<evidence type="ECO:0000256" key="3">
    <source>
        <dbReference type="ARBA" id="ARBA00023163"/>
    </source>
</evidence>
<organism evidence="5 6">
    <name type="scientific">Roseobacter litoralis (strain ATCC 49566 / DSM 6996 / JCM 21268 / NBRC 15278 / OCh 149)</name>
    <dbReference type="NCBI Taxonomy" id="391595"/>
    <lineage>
        <taxon>Bacteria</taxon>
        <taxon>Pseudomonadati</taxon>
        <taxon>Pseudomonadota</taxon>
        <taxon>Alphaproteobacteria</taxon>
        <taxon>Rhodobacterales</taxon>
        <taxon>Roseobacteraceae</taxon>
        <taxon>Roseobacter</taxon>
    </lineage>
</organism>
<dbReference type="Pfam" id="PF12833">
    <property type="entry name" value="HTH_18"/>
    <property type="match status" value="1"/>
</dbReference>
<evidence type="ECO:0000256" key="2">
    <source>
        <dbReference type="ARBA" id="ARBA00023125"/>
    </source>
</evidence>
<dbReference type="Gene3D" id="1.10.10.60">
    <property type="entry name" value="Homeodomain-like"/>
    <property type="match status" value="1"/>
</dbReference>
<dbReference type="GO" id="GO:0005829">
    <property type="term" value="C:cytosol"/>
    <property type="evidence" value="ECO:0007669"/>
    <property type="project" value="TreeGrafter"/>
</dbReference>
<keyword evidence="6" id="KW-1185">Reference proteome</keyword>
<dbReference type="PRINTS" id="PR00032">
    <property type="entry name" value="HTHARAC"/>
</dbReference>
<dbReference type="PROSITE" id="PS00041">
    <property type="entry name" value="HTH_ARAC_FAMILY_1"/>
    <property type="match status" value="1"/>
</dbReference>
<dbReference type="eggNOG" id="COG2207">
    <property type="taxonomic scope" value="Bacteria"/>
</dbReference>
<reference evidence="5 6" key="1">
    <citation type="journal article" date="2011" name="BMC Genomics">
        <title>Comparative genome analysis and genome-guided physiological analysis of Roseobacter litoralis.</title>
        <authorList>
            <person name="Kalhoefer D."/>
            <person name="Thole S."/>
            <person name="Voget S."/>
            <person name="Lehmann R."/>
            <person name="Liesegang H."/>
            <person name="Wollher A."/>
            <person name="Daniel R."/>
            <person name="Simon M."/>
            <person name="Brinkhoff T."/>
        </authorList>
    </citation>
    <scope>NUCLEOTIDE SEQUENCE [LARGE SCALE GENOMIC DNA]</scope>
    <source>
        <strain evidence="6">ATCC 49566 / DSM 6996 / JCM 21268 / NBRC 15278 / OCh 149</strain>
    </source>
</reference>
<dbReference type="RefSeq" id="WP_013963108.1">
    <property type="nucleotide sequence ID" value="NC_015730.1"/>
</dbReference>
<gene>
    <name evidence="5" type="ordered locus">RLO149_c032480</name>
</gene>
<dbReference type="EMBL" id="CP002623">
    <property type="protein sequence ID" value="AEI95200.1"/>
    <property type="molecule type" value="Genomic_DNA"/>
</dbReference>